<dbReference type="SUPFAM" id="SSF46955">
    <property type="entry name" value="Putative DNA-binding domain"/>
    <property type="match status" value="1"/>
</dbReference>
<dbReference type="RefSeq" id="WP_154824624.1">
    <property type="nucleotide sequence ID" value="NZ_JACRTL010000001.1"/>
</dbReference>
<reference evidence="1" key="1">
    <citation type="submission" date="2020-08" db="EMBL/GenBank/DDBJ databases">
        <title>Genome public.</title>
        <authorList>
            <person name="Liu C."/>
            <person name="Sun Q."/>
        </authorList>
    </citation>
    <scope>NUCLEOTIDE SEQUENCE</scope>
    <source>
        <strain evidence="1">NSJ-15</strain>
    </source>
</reference>
<evidence type="ECO:0000313" key="1">
    <source>
        <dbReference type="EMBL" id="MBC8609900.1"/>
    </source>
</evidence>
<comment type="caution">
    <text evidence="1">The sequence shown here is derived from an EMBL/GenBank/DDBJ whole genome shotgun (WGS) entry which is preliminary data.</text>
</comment>
<evidence type="ECO:0000313" key="2">
    <source>
        <dbReference type="Proteomes" id="UP000632659"/>
    </source>
</evidence>
<name>A0A8J6P663_9FIRM</name>
<dbReference type="Gene3D" id="1.10.1660.10">
    <property type="match status" value="1"/>
</dbReference>
<proteinExistence type="predicted"/>
<accession>A0A8J6P663</accession>
<dbReference type="InterPro" id="IPR009061">
    <property type="entry name" value="DNA-bd_dom_put_sf"/>
</dbReference>
<organism evidence="1 2">
    <name type="scientific">Massiliimalia timonensis</name>
    <dbReference type="NCBI Taxonomy" id="1987501"/>
    <lineage>
        <taxon>Bacteria</taxon>
        <taxon>Bacillati</taxon>
        <taxon>Bacillota</taxon>
        <taxon>Clostridia</taxon>
        <taxon>Eubacteriales</taxon>
        <taxon>Oscillospiraceae</taxon>
        <taxon>Massiliimalia</taxon>
    </lineage>
</organism>
<dbReference type="EMBL" id="JACRTL010000001">
    <property type="protein sequence ID" value="MBC8609900.1"/>
    <property type="molecule type" value="Genomic_DNA"/>
</dbReference>
<dbReference type="Proteomes" id="UP000632659">
    <property type="component" value="Unassembled WGS sequence"/>
</dbReference>
<evidence type="ECO:0008006" key="3">
    <source>
        <dbReference type="Google" id="ProtNLM"/>
    </source>
</evidence>
<gene>
    <name evidence="1" type="ORF">H8702_02040</name>
</gene>
<keyword evidence="2" id="KW-1185">Reference proteome</keyword>
<dbReference type="AlphaFoldDB" id="A0A8J6P663"/>
<sequence>MAEIEPYAEKIRKYQENGWIRNFLEEEPQKLEVIDLLIKLGMEPEAVTEYLAAFLEYSPAGRERQVRLLRKYRCRLLEQIHEKQQILDQLDYYISSLKKEETVDET</sequence>
<protein>
    <recommendedName>
        <fullName evidence="3">MerR family transcriptional regulator</fullName>
    </recommendedName>
</protein>